<dbReference type="EMBL" id="JALJOS010000027">
    <property type="protein sequence ID" value="KAK9824896.1"/>
    <property type="molecule type" value="Genomic_DNA"/>
</dbReference>
<name>A0AAW1QTY2_9CHLO</name>
<sequence>MQHSLCCCLFQIRARQVALLDTSGCSLLTLSWTACAFTSIKTGKWLLADPNEEQEAKRRRLGGYLRNWHMSPGSLDFGSGTEADNGLKEIMEAMMALLEKWIPDHSQRCTAMYIVVSSELADLVIQPFTYEKYATEDLGTPDFVAYHQKQLQLLGVTFGQGGFKVMDLHGCEGSWIVPMLADLTDGTVHHLLLMNGGELITYSSCRPLQAYYKIAQWLNSLGSWAVQRTLLKEPPSELSEDVKRWVTKITSALVPEQESLRDHVNDVRFFHGPEAAFEFALGALSSGASEMSESVRQMYGWWVEAPGASKVWPAVSNKPRPLLRAIVHKWRIITGLQRNEMLLLLETFFNAVREAASRAGCLWRHVMIRVAILRKGTKGISKAARA</sequence>
<gene>
    <name evidence="1" type="ORF">WJX74_004024</name>
</gene>
<reference evidence="1 2" key="1">
    <citation type="journal article" date="2024" name="Nat. Commun.">
        <title>Phylogenomics reveals the evolutionary origins of lichenization in chlorophyte algae.</title>
        <authorList>
            <person name="Puginier C."/>
            <person name="Libourel C."/>
            <person name="Otte J."/>
            <person name="Skaloud P."/>
            <person name="Haon M."/>
            <person name="Grisel S."/>
            <person name="Petersen M."/>
            <person name="Berrin J.G."/>
            <person name="Delaux P.M."/>
            <person name="Dal Grande F."/>
            <person name="Keller J."/>
        </authorList>
    </citation>
    <scope>NUCLEOTIDE SEQUENCE [LARGE SCALE GENOMIC DNA]</scope>
    <source>
        <strain evidence="1 2">SAG 2145</strain>
    </source>
</reference>
<accession>A0AAW1QTY2</accession>
<comment type="caution">
    <text evidence="1">The sequence shown here is derived from an EMBL/GenBank/DDBJ whole genome shotgun (WGS) entry which is preliminary data.</text>
</comment>
<dbReference type="Proteomes" id="UP001438707">
    <property type="component" value="Unassembled WGS sequence"/>
</dbReference>
<protein>
    <submittedName>
        <fullName evidence="1">Uncharacterized protein</fullName>
    </submittedName>
</protein>
<organism evidence="1 2">
    <name type="scientific">Apatococcus lobatus</name>
    <dbReference type="NCBI Taxonomy" id="904363"/>
    <lineage>
        <taxon>Eukaryota</taxon>
        <taxon>Viridiplantae</taxon>
        <taxon>Chlorophyta</taxon>
        <taxon>core chlorophytes</taxon>
        <taxon>Trebouxiophyceae</taxon>
        <taxon>Chlorellales</taxon>
        <taxon>Chlorellaceae</taxon>
        <taxon>Apatococcus</taxon>
    </lineage>
</organism>
<proteinExistence type="predicted"/>
<evidence type="ECO:0000313" key="1">
    <source>
        <dbReference type="EMBL" id="KAK9824896.1"/>
    </source>
</evidence>
<keyword evidence="2" id="KW-1185">Reference proteome</keyword>
<dbReference type="AlphaFoldDB" id="A0AAW1QTY2"/>
<evidence type="ECO:0000313" key="2">
    <source>
        <dbReference type="Proteomes" id="UP001438707"/>
    </source>
</evidence>